<reference evidence="2 3" key="1">
    <citation type="submission" date="2023-07" db="EMBL/GenBank/DDBJ databases">
        <title>Sorghum-associated microbial communities from plants grown in Nebraska, USA.</title>
        <authorList>
            <person name="Schachtman D."/>
        </authorList>
    </citation>
    <scope>NUCLEOTIDE SEQUENCE [LARGE SCALE GENOMIC DNA]</scope>
    <source>
        <strain evidence="2 3">DS1781</strain>
    </source>
</reference>
<dbReference type="RefSeq" id="WP_309906943.1">
    <property type="nucleotide sequence ID" value="NZ_JAVDRF010000016.1"/>
</dbReference>
<accession>A0ABU1NLW3</accession>
<proteinExistence type="predicted"/>
<gene>
    <name evidence="2" type="ORF">J2739_005134</name>
</gene>
<name>A0ABU1NLW3_9BURK</name>
<comment type="caution">
    <text evidence="2">The sequence shown here is derived from an EMBL/GenBank/DDBJ whole genome shotgun (WGS) entry which is preliminary data.</text>
</comment>
<evidence type="ECO:0000313" key="2">
    <source>
        <dbReference type="EMBL" id="MDR6539338.1"/>
    </source>
</evidence>
<organism evidence="2 3">
    <name type="scientific">Variovorax soli</name>
    <dbReference type="NCBI Taxonomy" id="376815"/>
    <lineage>
        <taxon>Bacteria</taxon>
        <taxon>Pseudomonadati</taxon>
        <taxon>Pseudomonadota</taxon>
        <taxon>Betaproteobacteria</taxon>
        <taxon>Burkholderiales</taxon>
        <taxon>Comamonadaceae</taxon>
        <taxon>Variovorax</taxon>
    </lineage>
</organism>
<evidence type="ECO:0000313" key="3">
    <source>
        <dbReference type="Proteomes" id="UP001184230"/>
    </source>
</evidence>
<dbReference type="Proteomes" id="UP001184230">
    <property type="component" value="Unassembled WGS sequence"/>
</dbReference>
<keyword evidence="1" id="KW-1133">Transmembrane helix</keyword>
<keyword evidence="1" id="KW-0472">Membrane</keyword>
<protein>
    <submittedName>
        <fullName evidence="2">Uncharacterized protein</fullName>
    </submittedName>
</protein>
<feature type="transmembrane region" description="Helical" evidence="1">
    <location>
        <begin position="55"/>
        <end position="88"/>
    </location>
</feature>
<keyword evidence="1" id="KW-0812">Transmembrane</keyword>
<dbReference type="EMBL" id="JAVDRF010000016">
    <property type="protein sequence ID" value="MDR6539338.1"/>
    <property type="molecule type" value="Genomic_DNA"/>
</dbReference>
<evidence type="ECO:0000256" key="1">
    <source>
        <dbReference type="SAM" id="Phobius"/>
    </source>
</evidence>
<sequence>MRAVFFSFGFIWTLASVGSVVLGPFVGLNRLKIKEELKDFYHQTSTVYWKKIPTLFLFFISLIGLIFPIAHPLIGFVVGAVFFCFSLMG</sequence>
<keyword evidence="3" id="KW-1185">Reference proteome</keyword>